<evidence type="ECO:0000256" key="2">
    <source>
        <dbReference type="ARBA" id="ARBA00022679"/>
    </source>
</evidence>
<evidence type="ECO:0000256" key="1">
    <source>
        <dbReference type="ARBA" id="ARBA00022654"/>
    </source>
</evidence>
<evidence type="ECO:0000313" key="8">
    <source>
        <dbReference type="Proteomes" id="UP000184191"/>
    </source>
</evidence>
<evidence type="ECO:0000256" key="6">
    <source>
        <dbReference type="RuleBase" id="RU361135"/>
    </source>
</evidence>
<dbReference type="Pfam" id="PF00765">
    <property type="entry name" value="Autoind_synth"/>
    <property type="match status" value="1"/>
</dbReference>
<evidence type="ECO:0000313" key="7">
    <source>
        <dbReference type="EMBL" id="SHL22832.1"/>
    </source>
</evidence>
<dbReference type="STRING" id="1054996.SAMN05444414_10855"/>
<accession>A0A1M6YXP3</accession>
<keyword evidence="2 6" id="KW-0808">Transferase</keyword>
<dbReference type="PRINTS" id="PR01549">
    <property type="entry name" value="AUTOINDCRSYN"/>
</dbReference>
<proteinExistence type="inferred from homology"/>
<dbReference type="GO" id="GO:0061579">
    <property type="term" value="F:N-acyl homoserine lactone synthase activity"/>
    <property type="evidence" value="ECO:0007669"/>
    <property type="project" value="UniProtKB-UniRule"/>
</dbReference>
<dbReference type="OrthoDB" id="6169313at2"/>
<dbReference type="InterPro" id="IPR016181">
    <property type="entry name" value="Acyl_CoA_acyltransferase"/>
</dbReference>
<name>A0A1M6YXP3_9RHOB</name>
<dbReference type="AlphaFoldDB" id="A0A1M6YXP3"/>
<dbReference type="RefSeq" id="WP_073197338.1">
    <property type="nucleotide sequence ID" value="NZ_FRBN01000008.1"/>
</dbReference>
<protein>
    <recommendedName>
        <fullName evidence="6">Acyl-homoserine-lactone synthase</fullName>
        <ecNumber evidence="6">2.3.1.184</ecNumber>
    </recommendedName>
    <alternativeName>
        <fullName evidence="6">Autoinducer synthesis protein</fullName>
    </alternativeName>
</protein>
<dbReference type="Gene3D" id="3.40.630.30">
    <property type="match status" value="1"/>
</dbReference>
<dbReference type="EMBL" id="FRBN01000008">
    <property type="protein sequence ID" value="SHL22832.1"/>
    <property type="molecule type" value="Genomic_DNA"/>
</dbReference>
<dbReference type="PANTHER" id="PTHR39322">
    <property type="entry name" value="ACYL-HOMOSERINE-LACTONE SYNTHASE"/>
    <property type="match status" value="1"/>
</dbReference>
<dbReference type="GO" id="GO:0009372">
    <property type="term" value="P:quorum sensing"/>
    <property type="evidence" value="ECO:0007669"/>
    <property type="project" value="UniProtKB-UniRule"/>
</dbReference>
<evidence type="ECO:0000256" key="5">
    <source>
        <dbReference type="PROSITE-ProRule" id="PRU00533"/>
    </source>
</evidence>
<evidence type="ECO:0000256" key="4">
    <source>
        <dbReference type="ARBA" id="ARBA00022929"/>
    </source>
</evidence>
<keyword evidence="8" id="KW-1185">Reference proteome</keyword>
<comment type="catalytic activity">
    <reaction evidence="6">
        <text>a fatty acyl-[ACP] + S-adenosyl-L-methionine = an N-acyl-L-homoserine lactone + S-methyl-5'-thioadenosine + holo-[ACP] + H(+)</text>
        <dbReference type="Rhea" id="RHEA:10096"/>
        <dbReference type="Rhea" id="RHEA-COMP:9685"/>
        <dbReference type="Rhea" id="RHEA-COMP:14125"/>
        <dbReference type="ChEBI" id="CHEBI:15378"/>
        <dbReference type="ChEBI" id="CHEBI:17509"/>
        <dbReference type="ChEBI" id="CHEBI:55474"/>
        <dbReference type="ChEBI" id="CHEBI:59789"/>
        <dbReference type="ChEBI" id="CHEBI:64479"/>
        <dbReference type="ChEBI" id="CHEBI:138651"/>
        <dbReference type="EC" id="2.3.1.184"/>
    </reaction>
</comment>
<reference evidence="8" key="1">
    <citation type="submission" date="2016-11" db="EMBL/GenBank/DDBJ databases">
        <authorList>
            <person name="Varghese N."/>
            <person name="Submissions S."/>
        </authorList>
    </citation>
    <scope>NUCLEOTIDE SEQUENCE [LARGE SCALE GENOMIC DNA]</scope>
    <source>
        <strain evidence="8">DSM 29327</strain>
    </source>
</reference>
<dbReference type="SUPFAM" id="SSF55729">
    <property type="entry name" value="Acyl-CoA N-acyltransferases (Nat)"/>
    <property type="match status" value="1"/>
</dbReference>
<keyword evidence="3 6" id="KW-0949">S-adenosyl-L-methionine</keyword>
<comment type="similarity">
    <text evidence="5 6">Belongs to the autoinducer synthase family.</text>
</comment>
<organism evidence="7 8">
    <name type="scientific">Roseovarius marisflavi</name>
    <dbReference type="NCBI Taxonomy" id="1054996"/>
    <lineage>
        <taxon>Bacteria</taxon>
        <taxon>Pseudomonadati</taxon>
        <taxon>Pseudomonadota</taxon>
        <taxon>Alphaproteobacteria</taxon>
        <taxon>Rhodobacterales</taxon>
        <taxon>Roseobacteraceae</taxon>
        <taxon>Roseovarius</taxon>
    </lineage>
</organism>
<dbReference type="GO" id="GO:0007165">
    <property type="term" value="P:signal transduction"/>
    <property type="evidence" value="ECO:0007669"/>
    <property type="project" value="TreeGrafter"/>
</dbReference>
<dbReference type="Proteomes" id="UP000184191">
    <property type="component" value="Unassembled WGS sequence"/>
</dbReference>
<dbReference type="EC" id="2.3.1.184" evidence="6"/>
<keyword evidence="1 5" id="KW-0673">Quorum sensing</keyword>
<evidence type="ECO:0000256" key="3">
    <source>
        <dbReference type="ARBA" id="ARBA00022691"/>
    </source>
</evidence>
<sequence length="208" mass="23366">MLRYIFAKDLDQYPRLRDTMFRDRADQFRERLGWDVSVTPSGEERDEYDALNPLYVIWQGTDGRHGGSMRLLPTTGRVMVNEYFGHLTGGKKISDPEIWECTRFCLARGAAPYVAGALMLAGGEVMRGFGIKQYVGVFDARMVRIYRMIGASPTIVGSMGEGRDQISVGLWSFRDDSRLRVAQRAGLSPEVSELWFRRAVGATPALSA</sequence>
<keyword evidence="4 5" id="KW-0071">Autoinducer synthesis</keyword>
<dbReference type="PANTHER" id="PTHR39322:SF1">
    <property type="entry name" value="ISOVALERYL-HOMOSERINE LACTONE SYNTHASE"/>
    <property type="match status" value="1"/>
</dbReference>
<dbReference type="InterPro" id="IPR001690">
    <property type="entry name" value="Autoind_synthase"/>
</dbReference>
<dbReference type="PROSITE" id="PS51187">
    <property type="entry name" value="AUTOINDUCER_SYNTH_2"/>
    <property type="match status" value="1"/>
</dbReference>
<gene>
    <name evidence="7" type="ORF">SAMN05444414_10855</name>
</gene>